<evidence type="ECO:0000313" key="11">
    <source>
        <dbReference type="Proteomes" id="UP000066480"/>
    </source>
</evidence>
<dbReference type="GO" id="GO:0016787">
    <property type="term" value="F:hydrolase activity"/>
    <property type="evidence" value="ECO:0007669"/>
    <property type="project" value="UniProtKB-KW"/>
</dbReference>
<reference evidence="10 11" key="1">
    <citation type="submission" date="2015-03" db="EMBL/GenBank/DDBJ databases">
        <title>Luteipulveratus halotolerans sp. nov., a novel actinobacterium (Dermacoccaceae) from Sarawak, Malaysia.</title>
        <authorList>
            <person name="Juboi H."/>
            <person name="Basik A."/>
            <person name="Shamsul S.S."/>
            <person name="Arnold P."/>
            <person name="Schmitt E.K."/>
            <person name="Sanglier J.-J."/>
            <person name="Yeo T."/>
        </authorList>
    </citation>
    <scope>NUCLEOTIDE SEQUENCE [LARGE SCALE GENOMIC DNA]</scope>
    <source>
        <strain evidence="10 11">MN07-A0370</strain>
    </source>
</reference>
<dbReference type="HAMAP" id="MF_00265">
    <property type="entry name" value="VapC_Nob1"/>
    <property type="match status" value="1"/>
</dbReference>
<dbReference type="OrthoDB" id="9804823at2"/>
<comment type="similarity">
    <text evidence="7 8">Belongs to the PINc/VapC protein family.</text>
</comment>
<keyword evidence="11" id="KW-1185">Reference proteome</keyword>
<dbReference type="InterPro" id="IPR050556">
    <property type="entry name" value="Type_II_TA_system_RNase"/>
</dbReference>
<dbReference type="Proteomes" id="UP000066480">
    <property type="component" value="Chromosome"/>
</dbReference>
<dbReference type="AlphaFoldDB" id="A0A0K1JJF9"/>
<dbReference type="EC" id="3.1.-.-" evidence="8"/>
<keyword evidence="8" id="KW-0800">Toxin</keyword>
<evidence type="ECO:0000259" key="9">
    <source>
        <dbReference type="Pfam" id="PF01850"/>
    </source>
</evidence>
<proteinExistence type="inferred from homology"/>
<protein>
    <recommendedName>
        <fullName evidence="8">Ribonuclease VapC</fullName>
        <shortName evidence="8">RNase VapC</shortName>
        <ecNumber evidence="8">3.1.-.-</ecNumber>
    </recommendedName>
    <alternativeName>
        <fullName evidence="8">Toxin VapC</fullName>
    </alternativeName>
</protein>
<dbReference type="STRING" id="571913.VV02_13980"/>
<dbReference type="CDD" id="cd18731">
    <property type="entry name" value="PIN_NgFitB-like"/>
    <property type="match status" value="1"/>
</dbReference>
<keyword evidence="5 8" id="KW-0378">Hydrolase</keyword>
<comment type="function">
    <text evidence="8">Toxic component of a toxin-antitoxin (TA) system. An RNase.</text>
</comment>
<dbReference type="PANTHER" id="PTHR33653">
    <property type="entry name" value="RIBONUCLEASE VAPC2"/>
    <property type="match status" value="1"/>
</dbReference>
<keyword evidence="3 8" id="KW-0540">Nuclease</keyword>
<comment type="cofactor">
    <cofactor evidence="1 8">
        <name>Mg(2+)</name>
        <dbReference type="ChEBI" id="CHEBI:18420"/>
    </cofactor>
</comment>
<feature type="binding site" evidence="8">
    <location>
        <position position="103"/>
    </location>
    <ligand>
        <name>Mg(2+)</name>
        <dbReference type="ChEBI" id="CHEBI:18420"/>
    </ligand>
</feature>
<dbReference type="RefSeq" id="WP_052592337.1">
    <property type="nucleotide sequence ID" value="NZ_CP011112.1"/>
</dbReference>
<organism evidence="10 11">
    <name type="scientific">Luteipulveratus mongoliensis</name>
    <dbReference type="NCBI Taxonomy" id="571913"/>
    <lineage>
        <taxon>Bacteria</taxon>
        <taxon>Bacillati</taxon>
        <taxon>Actinomycetota</taxon>
        <taxon>Actinomycetes</taxon>
        <taxon>Micrococcales</taxon>
        <taxon>Dermacoccaceae</taxon>
        <taxon>Luteipulveratus</taxon>
    </lineage>
</organism>
<evidence type="ECO:0000256" key="7">
    <source>
        <dbReference type="ARBA" id="ARBA00038093"/>
    </source>
</evidence>
<dbReference type="InterPro" id="IPR002716">
    <property type="entry name" value="PIN_dom"/>
</dbReference>
<evidence type="ECO:0000256" key="6">
    <source>
        <dbReference type="ARBA" id="ARBA00022842"/>
    </source>
</evidence>
<name>A0A0K1JJF9_9MICO</name>
<dbReference type="EMBL" id="CP011112">
    <property type="protein sequence ID" value="AKU16713.1"/>
    <property type="molecule type" value="Genomic_DNA"/>
</dbReference>
<evidence type="ECO:0000256" key="3">
    <source>
        <dbReference type="ARBA" id="ARBA00022722"/>
    </source>
</evidence>
<dbReference type="KEGG" id="lmoi:VV02_13980"/>
<feature type="binding site" evidence="8">
    <location>
        <position position="5"/>
    </location>
    <ligand>
        <name>Mg(2+)</name>
        <dbReference type="ChEBI" id="CHEBI:18420"/>
    </ligand>
</feature>
<dbReference type="GO" id="GO:0004540">
    <property type="term" value="F:RNA nuclease activity"/>
    <property type="evidence" value="ECO:0007669"/>
    <property type="project" value="InterPro"/>
</dbReference>
<dbReference type="InterPro" id="IPR029060">
    <property type="entry name" value="PIN-like_dom_sf"/>
</dbReference>
<sequence>MIVLDANVVSEMVRDAPDPRVLEWLDGIRASQACVTAVVLAELSAGVAVLPAGTRRDQLQSSLHRVLAGLSGHVIPFDEASASEYADVFASRRRMGRPASVLDAQIAATCRAHRLPLATRNVKDFEGLGLGLINPWQPPGK</sequence>
<evidence type="ECO:0000256" key="8">
    <source>
        <dbReference type="HAMAP-Rule" id="MF_00265"/>
    </source>
</evidence>
<evidence type="ECO:0000313" key="10">
    <source>
        <dbReference type="EMBL" id="AKU16713.1"/>
    </source>
</evidence>
<keyword evidence="2 8" id="KW-1277">Toxin-antitoxin system</keyword>
<evidence type="ECO:0000256" key="2">
    <source>
        <dbReference type="ARBA" id="ARBA00022649"/>
    </source>
</evidence>
<evidence type="ECO:0000256" key="5">
    <source>
        <dbReference type="ARBA" id="ARBA00022801"/>
    </source>
</evidence>
<keyword evidence="4 8" id="KW-0479">Metal-binding</keyword>
<evidence type="ECO:0000256" key="1">
    <source>
        <dbReference type="ARBA" id="ARBA00001946"/>
    </source>
</evidence>
<accession>A0A0K1JJF9</accession>
<keyword evidence="6 8" id="KW-0460">Magnesium</keyword>
<dbReference type="PANTHER" id="PTHR33653:SF1">
    <property type="entry name" value="RIBONUCLEASE VAPC2"/>
    <property type="match status" value="1"/>
</dbReference>
<dbReference type="GO" id="GO:0090729">
    <property type="term" value="F:toxin activity"/>
    <property type="evidence" value="ECO:0007669"/>
    <property type="project" value="UniProtKB-KW"/>
</dbReference>
<gene>
    <name evidence="8" type="primary">vapC</name>
    <name evidence="10" type="ORF">VV02_13980</name>
</gene>
<dbReference type="Pfam" id="PF01850">
    <property type="entry name" value="PIN"/>
    <property type="match status" value="1"/>
</dbReference>
<dbReference type="GO" id="GO:0000287">
    <property type="term" value="F:magnesium ion binding"/>
    <property type="evidence" value="ECO:0007669"/>
    <property type="project" value="UniProtKB-UniRule"/>
</dbReference>
<dbReference type="SUPFAM" id="SSF88723">
    <property type="entry name" value="PIN domain-like"/>
    <property type="match status" value="1"/>
</dbReference>
<dbReference type="Gene3D" id="3.40.50.1010">
    <property type="entry name" value="5'-nuclease"/>
    <property type="match status" value="1"/>
</dbReference>
<dbReference type="InterPro" id="IPR022907">
    <property type="entry name" value="VapC_family"/>
</dbReference>
<feature type="domain" description="PIN" evidence="9">
    <location>
        <begin position="2"/>
        <end position="121"/>
    </location>
</feature>
<dbReference type="PATRIC" id="fig|571913.6.peg.2841"/>
<evidence type="ECO:0000256" key="4">
    <source>
        <dbReference type="ARBA" id="ARBA00022723"/>
    </source>
</evidence>